<gene>
    <name evidence="2" type="ORF">NCTC13098_00704</name>
</gene>
<organism evidence="2 3">
    <name type="scientific">Raoultella terrigena</name>
    <name type="common">Klebsiella terrigena</name>
    <dbReference type="NCBI Taxonomy" id="577"/>
    <lineage>
        <taxon>Bacteria</taxon>
        <taxon>Pseudomonadati</taxon>
        <taxon>Pseudomonadota</taxon>
        <taxon>Gammaproteobacteria</taxon>
        <taxon>Enterobacterales</taxon>
        <taxon>Enterobacteriaceae</taxon>
        <taxon>Klebsiella/Raoultella group</taxon>
        <taxon>Raoultella</taxon>
    </lineage>
</organism>
<feature type="region of interest" description="Disordered" evidence="1">
    <location>
        <begin position="1"/>
        <end position="22"/>
    </location>
</feature>
<proteinExistence type="predicted"/>
<evidence type="ECO:0000313" key="3">
    <source>
        <dbReference type="Proteomes" id="UP000274346"/>
    </source>
</evidence>
<name>A0A3P8M004_RAOTE</name>
<evidence type="ECO:0000256" key="1">
    <source>
        <dbReference type="SAM" id="MobiDB-lite"/>
    </source>
</evidence>
<dbReference type="EMBL" id="LR131271">
    <property type="protein sequence ID" value="VDR24416.1"/>
    <property type="molecule type" value="Genomic_DNA"/>
</dbReference>
<protein>
    <submittedName>
        <fullName evidence="2">Uncharacterized protein</fullName>
    </submittedName>
</protein>
<dbReference type="AlphaFoldDB" id="A0A3P8M004"/>
<reference evidence="2 3" key="1">
    <citation type="submission" date="2018-12" db="EMBL/GenBank/DDBJ databases">
        <authorList>
            <consortium name="Pathogen Informatics"/>
        </authorList>
    </citation>
    <scope>NUCLEOTIDE SEQUENCE [LARGE SCALE GENOMIC DNA]</scope>
    <source>
        <strain evidence="2 3">NCTC13098</strain>
    </source>
</reference>
<dbReference type="KEGG" id="rtg:NCTC13098_00704"/>
<sequence>MRVMKFTRTAGTEQRAGSACSERGSHISAFTLLQHDQTNKANRHNKENN</sequence>
<accession>A0A3P8M004</accession>
<dbReference type="Proteomes" id="UP000274346">
    <property type="component" value="Chromosome"/>
</dbReference>
<evidence type="ECO:0000313" key="2">
    <source>
        <dbReference type="EMBL" id="VDR24416.1"/>
    </source>
</evidence>